<dbReference type="InterPro" id="IPR037205">
    <property type="entry name" value="ChaB_sf"/>
</dbReference>
<dbReference type="InterPro" id="IPR025889">
    <property type="entry name" value="GSP17M-like_dom"/>
</dbReference>
<keyword evidence="1" id="KW-0812">Transmembrane</keyword>
<dbReference type="PATRIC" id="fig|224013.5.peg.3735"/>
<feature type="transmembrane region" description="Helical" evidence="1">
    <location>
        <begin position="67"/>
        <end position="90"/>
    </location>
</feature>
<dbReference type="EMBL" id="CP012036">
    <property type="protein sequence ID" value="ALF53939.1"/>
    <property type="molecule type" value="Genomic_DNA"/>
</dbReference>
<proteinExistence type="predicted"/>
<name>A0A0M4TX57_9NOSO</name>
<organism evidence="3 4">
    <name type="scientific">Nostoc piscinale CENA21</name>
    <dbReference type="NCBI Taxonomy" id="224013"/>
    <lineage>
        <taxon>Bacteria</taxon>
        <taxon>Bacillati</taxon>
        <taxon>Cyanobacteriota</taxon>
        <taxon>Cyanophyceae</taxon>
        <taxon>Nostocales</taxon>
        <taxon>Nostocaceae</taxon>
        <taxon>Nostoc</taxon>
    </lineage>
</organism>
<keyword evidence="1" id="KW-1133">Transmembrane helix</keyword>
<dbReference type="Gene3D" id="1.10.1740.70">
    <property type="entry name" value="ChaB"/>
    <property type="match status" value="1"/>
</dbReference>
<keyword evidence="4" id="KW-1185">Reference proteome</keyword>
<dbReference type="PANTHER" id="PTHR36109:SF2">
    <property type="entry name" value="MEMBRANE PROTEIN"/>
    <property type="match status" value="1"/>
</dbReference>
<dbReference type="SUPFAM" id="SSF140376">
    <property type="entry name" value="ChaB-like"/>
    <property type="match status" value="1"/>
</dbReference>
<dbReference type="Proteomes" id="UP000062645">
    <property type="component" value="Chromosome"/>
</dbReference>
<dbReference type="InterPro" id="IPR052948">
    <property type="entry name" value="Low_temp-induced_all0457"/>
</dbReference>
<feature type="domain" description="General stress protein 17M-like" evidence="2">
    <location>
        <begin position="13"/>
        <end position="82"/>
    </location>
</feature>
<evidence type="ECO:0000313" key="4">
    <source>
        <dbReference type="Proteomes" id="UP000062645"/>
    </source>
</evidence>
<evidence type="ECO:0000256" key="1">
    <source>
        <dbReference type="SAM" id="Phobius"/>
    </source>
</evidence>
<dbReference type="STRING" id="224013.ACX27_15490"/>
<dbReference type="Pfam" id="PF11181">
    <property type="entry name" value="YflT"/>
    <property type="match status" value="1"/>
</dbReference>
<dbReference type="AlphaFoldDB" id="A0A0M4TX57"/>
<dbReference type="RefSeq" id="WP_062294183.1">
    <property type="nucleotide sequence ID" value="NZ_CP012036.1"/>
</dbReference>
<dbReference type="Pfam" id="PF06150">
    <property type="entry name" value="ChaB"/>
    <property type="match status" value="1"/>
</dbReference>
<dbReference type="PANTHER" id="PTHR36109">
    <property type="entry name" value="MEMBRANE PROTEIN-RELATED"/>
    <property type="match status" value="1"/>
</dbReference>
<evidence type="ECO:0000313" key="3">
    <source>
        <dbReference type="EMBL" id="ALF53939.1"/>
    </source>
</evidence>
<gene>
    <name evidence="3" type="ORF">ACX27_15490</name>
</gene>
<dbReference type="OrthoDB" id="457593at2"/>
<reference evidence="3 4" key="2">
    <citation type="journal article" date="2016" name="Genome Announc.">
        <title>Draft Genome Sequence of the N2-Fixing Cyanobacterium Nostoc piscinale CENA21, Isolated from the Brazilian Amazon Floodplain.</title>
        <authorList>
            <person name="Leao T."/>
            <person name="Guimaraes P.I."/>
            <person name="de Melo A.G."/>
            <person name="Ramos R.T."/>
            <person name="Leao P.N."/>
            <person name="Silva A."/>
            <person name="Fiore M.F."/>
            <person name="Schneider M.P."/>
        </authorList>
    </citation>
    <scope>NUCLEOTIDE SEQUENCE [LARGE SCALE GENOMIC DNA]</scope>
    <source>
        <strain evidence="3 4">CENA21</strain>
    </source>
</reference>
<feature type="transmembrane region" description="Helical" evidence="1">
    <location>
        <begin position="102"/>
        <end position="126"/>
    </location>
</feature>
<accession>A0A0M4TX57</accession>
<dbReference type="InterPro" id="IPR009317">
    <property type="entry name" value="ChaB"/>
</dbReference>
<keyword evidence="1" id="KW-0472">Membrane</keyword>
<protein>
    <recommendedName>
        <fullName evidence="2">General stress protein 17M-like domain-containing protein</fullName>
    </recommendedName>
</protein>
<evidence type="ECO:0000259" key="2">
    <source>
        <dbReference type="Pfam" id="PF11181"/>
    </source>
</evidence>
<reference evidence="4" key="1">
    <citation type="submission" date="2015-07" db="EMBL/GenBank/DDBJ databases">
        <title>Genome Of Nitrogen-Fixing Cyanobacterium Nostoc piscinale CENA21 From Solimoes/Amazon River Floodplain Sediments And Comparative Genomics To Uncover Biosynthetic Natural Products Potential.</title>
        <authorList>
            <person name="Leao T.F."/>
            <person name="Leao P.N."/>
            <person name="Guimaraes P.I."/>
            <person name="de Melo A.G.C."/>
            <person name="Ramos R.T.J."/>
            <person name="Silva A."/>
            <person name="Fiore M.F."/>
            <person name="Schneider M.P.C."/>
        </authorList>
    </citation>
    <scope>NUCLEOTIDE SEQUENCE [LARGE SCALE GENOMIC DNA]</scope>
    <source>
        <strain evidence="4">CENA21</strain>
    </source>
</reference>
<dbReference type="KEGG" id="npz:ACX27_15490"/>
<sequence length="255" mass="27534">MPEVYQAERTISAVFKEQKQVDDVIRRLLDRGVPRDHISVMGRNFQSETRIAGFITKKDVILGGLRTGAIFGSLFGSFLSLLTGVGVLFIPFVGPIVAAGPISALLLGAASGAIAGSAGAGLVSVFTAWGMPEDKAAVYQTRLQAGEFLLMTEVPANRAGEFQLLLESAGAEELSTMDKTLVHPCPGPCNSPEDLSPEVRAHLSQEAQRVFIERYNAVLNETSDEFNAEQAAWEAVHQRFDEDENGVWSKQKVGV</sequence>